<keyword evidence="4" id="KW-1185">Reference proteome</keyword>
<keyword evidence="2" id="KW-0732">Signal</keyword>
<dbReference type="EMBL" id="PRLL01000010">
    <property type="protein sequence ID" value="RYC73510.1"/>
    <property type="molecule type" value="Genomic_DNA"/>
</dbReference>
<evidence type="ECO:0000313" key="4">
    <source>
        <dbReference type="Proteomes" id="UP001191004"/>
    </source>
</evidence>
<feature type="signal peptide" evidence="2">
    <location>
        <begin position="1"/>
        <end position="30"/>
    </location>
</feature>
<comment type="caution">
    <text evidence="3">The sequence shown here is derived from an EMBL/GenBank/DDBJ whole genome shotgun (WGS) entry which is preliminary data.</text>
</comment>
<evidence type="ECO:0000313" key="3">
    <source>
        <dbReference type="EMBL" id="RYC73510.1"/>
    </source>
</evidence>
<feature type="transmembrane region" description="Helical" evidence="1">
    <location>
        <begin position="279"/>
        <end position="298"/>
    </location>
</feature>
<protein>
    <recommendedName>
        <fullName evidence="5">Bacterial Ig-like domain-containing protein</fullName>
    </recommendedName>
</protein>
<keyword evidence="1" id="KW-0812">Transmembrane</keyword>
<evidence type="ECO:0008006" key="5">
    <source>
        <dbReference type="Google" id="ProtNLM"/>
    </source>
</evidence>
<evidence type="ECO:0000256" key="2">
    <source>
        <dbReference type="SAM" id="SignalP"/>
    </source>
</evidence>
<evidence type="ECO:0000256" key="1">
    <source>
        <dbReference type="SAM" id="Phobius"/>
    </source>
</evidence>
<dbReference type="RefSeq" id="WP_129604766.1">
    <property type="nucleotide sequence ID" value="NZ_PRLL01000010.1"/>
</dbReference>
<accession>A0ABY0FLW0</accession>
<feature type="chain" id="PRO_5047074722" description="Bacterial Ig-like domain-containing protein" evidence="2">
    <location>
        <begin position="31"/>
        <end position="307"/>
    </location>
</feature>
<proteinExistence type="predicted"/>
<gene>
    <name evidence="3" type="ORF">G3KMM_00357</name>
</gene>
<keyword evidence="1" id="KW-0472">Membrane</keyword>
<dbReference type="Proteomes" id="UP001191004">
    <property type="component" value="Unassembled WGS sequence"/>
</dbReference>
<keyword evidence="1" id="KW-1133">Transmembrane helix</keyword>
<reference evidence="3 4" key="1">
    <citation type="journal article" date="2018" name="bioRxiv">
        <title>Evidence of independent acquisition and adaption of ultra-small bacteria to human hosts across the highly diverse yet reduced genomes of the phylum Saccharibacteria.</title>
        <authorList>
            <person name="McLean J.S."/>
            <person name="Bor B."/>
            <person name="To T.T."/>
            <person name="Liu Q."/>
            <person name="Kearns K.A."/>
            <person name="Solden L.M."/>
            <person name="Wrighton K.C."/>
            <person name="He X."/>
            <person name="Shi W."/>
        </authorList>
    </citation>
    <scope>NUCLEOTIDE SEQUENCE [LARGE SCALE GENOMIC DNA]</scope>
    <source>
        <strain evidence="3 4">TM7_KMM_G3_1_HOT_351</strain>
    </source>
</reference>
<reference evidence="3 4" key="2">
    <citation type="journal article" date="2020" name="Cell Rep.">
        <title>Acquisition and Adaptation of Ultra-small Parasitic Reduced Genome Bacteria to Mammalian Hosts.</title>
        <authorList>
            <person name="McLean J.S."/>
            <person name="Bor B."/>
            <person name="Kerns K.A."/>
            <person name="Liu Q."/>
            <person name="To T.T."/>
            <person name="Solden L."/>
            <person name="Hendrickson E.L."/>
            <person name="Wrighton K."/>
            <person name="Shi W."/>
            <person name="He X."/>
        </authorList>
    </citation>
    <scope>NUCLEOTIDE SEQUENCE [LARGE SCALE GENOMIC DNA]</scope>
    <source>
        <strain evidence="3 4">TM7_KMM_G3_1_HOT_351</strain>
    </source>
</reference>
<name>A0ABY0FLW0_9BACT</name>
<organism evidence="3 4">
    <name type="scientific">Candidatus Nanosyncoccus nanoralicus</name>
    <dbReference type="NCBI Taxonomy" id="2171996"/>
    <lineage>
        <taxon>Bacteria</taxon>
        <taxon>Candidatus Saccharimonadota</taxon>
        <taxon>Candidatus Nanosyncoccalia</taxon>
        <taxon>Candidatus Nanosyncoccales</taxon>
        <taxon>Candidatus Nanosyncoccaceae</taxon>
        <taxon>Candidatus Nanosyncoccus</taxon>
    </lineage>
</organism>
<sequence>MKRKGIIGVLSVATLALAGLALLPSTPTFAATTSSSNVTVRLTVLPSGESVVIRFPSDGDTFATDKITIKKDYTSARTLETKIIYTDENGITTTYNVPVENVADPHGNPTNGTSESELDITAITGGRYGDYKIITTVNGLPSTEDVINFSYRAVKITDNGTDPSTNNPKVNIEHGPRVDHITVQIYDENGNPVLPNPITIPTPDTTGGHGGITPWTVPLDGLNLKDGKYQIVTTAYDNGGNILDRNTKYWVQYTSKKTPSVPETGGSVFAGTNFTSADFISTSLAIFFVATFFAIMILKRNRKSQRR</sequence>